<evidence type="ECO:0000313" key="2">
    <source>
        <dbReference type="EMBL" id="MBB2148234.1"/>
    </source>
</evidence>
<feature type="chain" id="PRO_5046146569" description="Carboxypeptidase-like regulatory domain-containing protein" evidence="1">
    <location>
        <begin position="22"/>
        <end position="233"/>
    </location>
</feature>
<accession>A0ABR6ESK3</accession>
<evidence type="ECO:0000256" key="1">
    <source>
        <dbReference type="SAM" id="SignalP"/>
    </source>
</evidence>
<sequence length="233" mass="27216">MLRYLSCFLMANLLFNAALYAQEVKGTVADWESREPQEYVEVFNLNNHQKTVTNKRGEFKIAAEINHLLVFFQPGYKPDTLLLISLKPVKRYLQHNRYDLSTVKIQGKLFDPRVQYADAFREAKAFTAEVNRPLTFSPFRFFSKKGKSGRKFKRRMEVEVLERKVDQRFNNAAVQALCPLEGAELDGFMVLYRPSFKALERLDNAGLKLYIMDAYKEFKQLPEEKKKIPSLKL</sequence>
<keyword evidence="3" id="KW-1185">Reference proteome</keyword>
<evidence type="ECO:0008006" key="4">
    <source>
        <dbReference type="Google" id="ProtNLM"/>
    </source>
</evidence>
<proteinExistence type="predicted"/>
<gene>
    <name evidence="2" type="ORF">GM920_04850</name>
</gene>
<organism evidence="2 3">
    <name type="scientific">Pedobacter gandavensis</name>
    <dbReference type="NCBI Taxonomy" id="2679963"/>
    <lineage>
        <taxon>Bacteria</taxon>
        <taxon>Pseudomonadati</taxon>
        <taxon>Bacteroidota</taxon>
        <taxon>Sphingobacteriia</taxon>
        <taxon>Sphingobacteriales</taxon>
        <taxon>Sphingobacteriaceae</taxon>
        <taxon>Pedobacter</taxon>
    </lineage>
</organism>
<dbReference type="InterPro" id="IPR008969">
    <property type="entry name" value="CarboxyPept-like_regulatory"/>
</dbReference>
<dbReference type="EMBL" id="WNXC01000001">
    <property type="protein sequence ID" value="MBB2148234.1"/>
    <property type="molecule type" value="Genomic_DNA"/>
</dbReference>
<name>A0ABR6ESK3_9SPHI</name>
<feature type="signal peptide" evidence="1">
    <location>
        <begin position="1"/>
        <end position="21"/>
    </location>
</feature>
<evidence type="ECO:0000313" key="3">
    <source>
        <dbReference type="Proteomes" id="UP000636110"/>
    </source>
</evidence>
<reference evidence="2 3" key="1">
    <citation type="submission" date="2019-11" db="EMBL/GenBank/DDBJ databases">
        <title>Description of Pedobacter sp. LMG 31462T.</title>
        <authorList>
            <person name="Carlier A."/>
            <person name="Qi S."/>
            <person name="Vandamme P."/>
        </authorList>
    </citation>
    <scope>NUCLEOTIDE SEQUENCE [LARGE SCALE GENOMIC DNA]</scope>
    <source>
        <strain evidence="2 3">LMG 31462</strain>
    </source>
</reference>
<comment type="caution">
    <text evidence="2">The sequence shown here is derived from an EMBL/GenBank/DDBJ whole genome shotgun (WGS) entry which is preliminary data.</text>
</comment>
<protein>
    <recommendedName>
        <fullName evidence="4">Carboxypeptidase-like regulatory domain-containing protein</fullName>
    </recommendedName>
</protein>
<keyword evidence="1" id="KW-0732">Signal</keyword>
<dbReference type="RefSeq" id="WP_182953957.1">
    <property type="nucleotide sequence ID" value="NZ_WNXC01000001.1"/>
</dbReference>
<dbReference type="Proteomes" id="UP000636110">
    <property type="component" value="Unassembled WGS sequence"/>
</dbReference>
<dbReference type="SUPFAM" id="SSF49464">
    <property type="entry name" value="Carboxypeptidase regulatory domain-like"/>
    <property type="match status" value="1"/>
</dbReference>